<evidence type="ECO:0000256" key="2">
    <source>
        <dbReference type="SAM" id="Phobius"/>
    </source>
</evidence>
<dbReference type="SMART" id="SM00408">
    <property type="entry name" value="IGc2"/>
    <property type="match status" value="3"/>
</dbReference>
<feature type="chain" id="PRO_5046650191" evidence="3">
    <location>
        <begin position="19"/>
        <end position="1439"/>
    </location>
</feature>
<dbReference type="InterPro" id="IPR003961">
    <property type="entry name" value="FN3_dom"/>
</dbReference>
<dbReference type="GeneID" id="108567426"/>
<dbReference type="SUPFAM" id="SSF49265">
    <property type="entry name" value="Fibronectin type III"/>
    <property type="match status" value="3"/>
</dbReference>
<evidence type="ECO:0000256" key="1">
    <source>
        <dbReference type="ARBA" id="ARBA00022737"/>
    </source>
</evidence>
<keyword evidence="2" id="KW-1133">Transmembrane helix</keyword>
<dbReference type="SUPFAM" id="SSF48726">
    <property type="entry name" value="Immunoglobulin"/>
    <property type="match status" value="3"/>
</dbReference>
<feature type="transmembrane region" description="Helical" evidence="2">
    <location>
        <begin position="1322"/>
        <end position="1344"/>
    </location>
</feature>
<feature type="domain" description="Fibronectin type-III" evidence="5">
    <location>
        <begin position="827"/>
        <end position="918"/>
    </location>
</feature>
<gene>
    <name evidence="7" type="primary">LOC108567426</name>
</gene>
<accession>A0ABM1N979</accession>
<proteinExistence type="predicted"/>
<dbReference type="CDD" id="cd00063">
    <property type="entry name" value="FN3"/>
    <property type="match status" value="5"/>
</dbReference>
<feature type="signal peptide" evidence="3">
    <location>
        <begin position="1"/>
        <end position="18"/>
    </location>
</feature>
<evidence type="ECO:0000259" key="5">
    <source>
        <dbReference type="PROSITE" id="PS50853"/>
    </source>
</evidence>
<evidence type="ECO:0000256" key="3">
    <source>
        <dbReference type="SAM" id="SignalP"/>
    </source>
</evidence>
<dbReference type="InterPro" id="IPR013783">
    <property type="entry name" value="Ig-like_fold"/>
</dbReference>
<feature type="domain" description="Ig-like" evidence="4">
    <location>
        <begin position="920"/>
        <end position="1004"/>
    </location>
</feature>
<dbReference type="InterPro" id="IPR036179">
    <property type="entry name" value="Ig-like_dom_sf"/>
</dbReference>
<dbReference type="InterPro" id="IPR003598">
    <property type="entry name" value="Ig_sub2"/>
</dbReference>
<feature type="domain" description="Fibronectin type-III" evidence="5">
    <location>
        <begin position="278"/>
        <end position="390"/>
    </location>
</feature>
<dbReference type="PROSITE" id="PS50853">
    <property type="entry name" value="FN3"/>
    <property type="match status" value="5"/>
</dbReference>
<feature type="domain" description="Fibronectin type-III" evidence="5">
    <location>
        <begin position="1215"/>
        <end position="1306"/>
    </location>
</feature>
<sequence length="1439" mass="158203">MPDVVWVFLLALWPFTFGLSMKQGLPSMRDSLTNPVHVYEGDDALITCVVRDIGENTVMWKKEDRERHSRRVLTAGDSRVTADRRYSVLHDSVSSEEKDVPTGGDVWVLVIKNSKPSDSGIYVCEVNSNPIVRSFHKLSVLSKALLPPENGTDANVYEDQKASSFNSKNHNYTDCCISKNVSSSCLGFCNIQSILEGNTGQDPEHCEADFPNIVRCMADGRNHVPCCIQERVPDICQDVCRGEYTAITDNIKTHFSCSAYTEQTLACIVEGIELLPNPPQDVEVEALTEKSLRVSWAHPDANTETVTEYSINVTSLKTFDERLIEPTESNPSRSSDSHTVHVNVPSTQNETVLNDLSPFTMYEVTVSALNIHGSSLPSYRVRSLTLTPGKIKPTMAGTSPKLPDVKGCCMKKGIGHRTCVDKLCDPSLADTAEITDLMICAPWAADTFSCLTNGMDHTPCCKARGLPEICQQLCTGNVTTIDFNYFKCLRYMGDYTNCLLQGYGVLPSTPTGVHVTNIETEFAILHWSAPRTLGDTVIHYNVHFRMFSAFDDEDYKSIAKVHSPYILEGLESDTDYEFYIEAVNTHGVGEPSTRIAFRTSSKIYEAKVEEASNYNVTACCVEAELSSVCLPLCSYDANMSDIKTLAGVCSPEFTKLLRCGAGGRNHGACCTRRGVPASCVSLCNGVMVDSLLVTATTCIPYIGNIAQCFEEGTGLLPGPISELHATVIDDEIIALEWEPPTDPNNVTDYVIHYQKVDNTSMHETLLKLDKQINTTDTSAILNNLDRNSIYHIFVVARNVHGTSLPSSIIMINVTKSDGELVSGVTSPPHSLAVSTHSATWVTITWQPPEFSHPSESITYRLYHKSTTDSVFQITNTSVTSHTIQNLLPNTQYIVYVTATSKKGQSMPSETLIAWTDPAYPAFVEPPTVHPINLVIEGSSMTILCIAMGTPMPTISLYISGRLVRQEITRHMVTVIHNVTRDMDQISCYADNGYGTPMQASRKITISHGPHIQASGITMAAPGDSVTLECKVDAQPGPKMIFWKNHEERKPVIQGGKYDISISASKDDEDKYMMHLTINNIGNMDVGDYFCHAENAFGSATQPVSVRLRNLATTHNVTQCCMEQNVSSQCMDACSFYLDMDAVIDKAECINDFDKLMKCAADGSDHRNCCAQKGVPRGCLDWCRGGPLNDNKNCVLSYTKLIMGCFHEGRDKLPGPPQNVRVEKLDMHSAKIVWDEPVKNPHTVEMYRVFWKIMNSDMKRLQKDTPNTYIDISDLQHGETYDCVIKAGNNKGTSTLSQAIQFTVGAEYITSAANSDDSSHTGVAFAIVLALVVVAGVVVGGVWLVKTKQMGVKNQGGVAFENPSYLREVNMDHIQVPPTQAESTNIPNGTANGIAVSTTSGGHGWKQESLHVPAQHEVNPTLYEELKLGQDGAGFKRLKP</sequence>
<reference evidence="7" key="1">
    <citation type="submission" date="2025-08" db="UniProtKB">
        <authorList>
            <consortium name="RefSeq"/>
        </authorList>
    </citation>
    <scope>IDENTIFICATION</scope>
    <source>
        <tissue evidence="7">Whole Larva</tissue>
    </source>
</reference>
<dbReference type="Pfam" id="PF01682">
    <property type="entry name" value="DB"/>
    <property type="match status" value="4"/>
</dbReference>
<keyword evidence="6" id="KW-1185">Reference proteome</keyword>
<dbReference type="Pfam" id="PF00041">
    <property type="entry name" value="fn3"/>
    <property type="match status" value="5"/>
</dbReference>
<evidence type="ECO:0000313" key="6">
    <source>
        <dbReference type="Proteomes" id="UP000695000"/>
    </source>
</evidence>
<evidence type="ECO:0000313" key="7">
    <source>
        <dbReference type="RefSeq" id="XP_017783379.1"/>
    </source>
</evidence>
<dbReference type="InterPro" id="IPR050964">
    <property type="entry name" value="Striated_Muscle_Regulatory"/>
</dbReference>
<keyword evidence="3" id="KW-0732">Signal</keyword>
<dbReference type="SMART" id="SM00060">
    <property type="entry name" value="FN3"/>
    <property type="match status" value="5"/>
</dbReference>
<dbReference type="InterPro" id="IPR003599">
    <property type="entry name" value="Ig_sub"/>
</dbReference>
<dbReference type="InterPro" id="IPR002602">
    <property type="entry name" value="DB"/>
</dbReference>
<dbReference type="InterPro" id="IPR007110">
    <property type="entry name" value="Ig-like_dom"/>
</dbReference>
<dbReference type="InterPro" id="IPR013106">
    <property type="entry name" value="Ig_V-set"/>
</dbReference>
<dbReference type="Pfam" id="PF07686">
    <property type="entry name" value="V-set"/>
    <property type="match status" value="1"/>
</dbReference>
<feature type="domain" description="Ig-like" evidence="4">
    <location>
        <begin position="26"/>
        <end position="139"/>
    </location>
</feature>
<protein>
    <submittedName>
        <fullName evidence="7">Ig-like and fibronectin type-III domain-containing protein 2 isoform X1</fullName>
    </submittedName>
</protein>
<dbReference type="PANTHER" id="PTHR13817:SF155">
    <property type="entry name" value="IG-LIKE AND FIBRONECTIN TYPE-III DOMAIN-CONTAINING PROTEIN C25G4.10"/>
    <property type="match status" value="1"/>
</dbReference>
<keyword evidence="2" id="KW-0812">Transmembrane</keyword>
<dbReference type="Proteomes" id="UP000695000">
    <property type="component" value="Unplaced"/>
</dbReference>
<dbReference type="RefSeq" id="XP_017783379.1">
    <property type="nucleotide sequence ID" value="XM_017927890.1"/>
</dbReference>
<dbReference type="Pfam" id="PF07679">
    <property type="entry name" value="I-set"/>
    <property type="match status" value="1"/>
</dbReference>
<feature type="domain" description="Ig-like" evidence="4">
    <location>
        <begin position="1009"/>
        <end position="1106"/>
    </location>
</feature>
<feature type="domain" description="Fibronectin type-III" evidence="5">
    <location>
        <begin position="719"/>
        <end position="817"/>
    </location>
</feature>
<dbReference type="SMART" id="SM00409">
    <property type="entry name" value="IG"/>
    <property type="match status" value="2"/>
</dbReference>
<dbReference type="Gene3D" id="2.60.40.10">
    <property type="entry name" value="Immunoglobulins"/>
    <property type="match status" value="8"/>
</dbReference>
<keyword evidence="2" id="KW-0472">Membrane</keyword>
<dbReference type="PANTHER" id="PTHR13817">
    <property type="entry name" value="TITIN"/>
    <property type="match status" value="1"/>
</dbReference>
<dbReference type="InterPro" id="IPR036116">
    <property type="entry name" value="FN3_sf"/>
</dbReference>
<dbReference type="InterPro" id="IPR013098">
    <property type="entry name" value="Ig_I-set"/>
</dbReference>
<dbReference type="PROSITE" id="PS50835">
    <property type="entry name" value="IG_LIKE"/>
    <property type="match status" value="3"/>
</dbReference>
<organism evidence="6 7">
    <name type="scientific">Nicrophorus vespilloides</name>
    <name type="common">Boreal carrion beetle</name>
    <dbReference type="NCBI Taxonomy" id="110193"/>
    <lineage>
        <taxon>Eukaryota</taxon>
        <taxon>Metazoa</taxon>
        <taxon>Ecdysozoa</taxon>
        <taxon>Arthropoda</taxon>
        <taxon>Hexapoda</taxon>
        <taxon>Insecta</taxon>
        <taxon>Pterygota</taxon>
        <taxon>Neoptera</taxon>
        <taxon>Endopterygota</taxon>
        <taxon>Coleoptera</taxon>
        <taxon>Polyphaga</taxon>
        <taxon>Staphyliniformia</taxon>
        <taxon>Silphidae</taxon>
        <taxon>Nicrophorinae</taxon>
        <taxon>Nicrophorus</taxon>
    </lineage>
</organism>
<feature type="domain" description="Fibronectin type-III" evidence="5">
    <location>
        <begin position="509"/>
        <end position="602"/>
    </location>
</feature>
<evidence type="ECO:0000259" key="4">
    <source>
        <dbReference type="PROSITE" id="PS50835"/>
    </source>
</evidence>
<keyword evidence="1" id="KW-0677">Repeat</keyword>
<name>A0ABM1N979_NICVS</name>